<organism evidence="2 3">
    <name type="scientific">Streptomyces sanyensis</name>
    <dbReference type="NCBI Taxonomy" id="568869"/>
    <lineage>
        <taxon>Bacteria</taxon>
        <taxon>Bacillati</taxon>
        <taxon>Actinomycetota</taxon>
        <taxon>Actinomycetes</taxon>
        <taxon>Kitasatosporales</taxon>
        <taxon>Streptomycetaceae</taxon>
        <taxon>Streptomyces</taxon>
    </lineage>
</organism>
<evidence type="ECO:0000313" key="2">
    <source>
        <dbReference type="EMBL" id="GAA4788970.1"/>
    </source>
</evidence>
<evidence type="ECO:0000256" key="1">
    <source>
        <dbReference type="SAM" id="SignalP"/>
    </source>
</evidence>
<dbReference type="EMBL" id="BAABJV010000014">
    <property type="protein sequence ID" value="GAA4788970.1"/>
    <property type="molecule type" value="Genomic_DNA"/>
</dbReference>
<gene>
    <name evidence="2" type="ORF">GCM10023329_45310</name>
</gene>
<dbReference type="Gene3D" id="2.30.30.40">
    <property type="entry name" value="SH3 Domains"/>
    <property type="match status" value="1"/>
</dbReference>
<sequence>MIMSTAPNRRPSGRGRAVRIAATALGVLALTASVPAQAAAPAATPAKPYGTVTAASGLNQRMFPSTDSAVKGTLRHGAKVGLVCRVRAQVIAGNDLWYLVRDARRVWVPARYVAATGSVKYCKDVLV</sequence>
<feature type="signal peptide" evidence="1">
    <location>
        <begin position="1"/>
        <end position="38"/>
    </location>
</feature>
<name>A0ABP9B1D8_9ACTN</name>
<dbReference type="Proteomes" id="UP001501147">
    <property type="component" value="Unassembled WGS sequence"/>
</dbReference>
<accession>A0ABP9B1D8</accession>
<keyword evidence="1" id="KW-0732">Signal</keyword>
<evidence type="ECO:0008006" key="4">
    <source>
        <dbReference type="Google" id="ProtNLM"/>
    </source>
</evidence>
<reference evidence="3" key="1">
    <citation type="journal article" date="2019" name="Int. J. Syst. Evol. Microbiol.">
        <title>The Global Catalogue of Microorganisms (GCM) 10K type strain sequencing project: providing services to taxonomists for standard genome sequencing and annotation.</title>
        <authorList>
            <consortium name="The Broad Institute Genomics Platform"/>
            <consortium name="The Broad Institute Genome Sequencing Center for Infectious Disease"/>
            <person name="Wu L."/>
            <person name="Ma J."/>
        </authorList>
    </citation>
    <scope>NUCLEOTIDE SEQUENCE [LARGE SCALE GENOMIC DNA]</scope>
    <source>
        <strain evidence="3">JCM 18324</strain>
    </source>
</reference>
<comment type="caution">
    <text evidence="2">The sequence shown here is derived from an EMBL/GenBank/DDBJ whole genome shotgun (WGS) entry which is preliminary data.</text>
</comment>
<keyword evidence="3" id="KW-1185">Reference proteome</keyword>
<proteinExistence type="predicted"/>
<feature type="chain" id="PRO_5047201909" description="SH3b domain-containing protein" evidence="1">
    <location>
        <begin position="39"/>
        <end position="127"/>
    </location>
</feature>
<protein>
    <recommendedName>
        <fullName evidence="4">SH3b domain-containing protein</fullName>
    </recommendedName>
</protein>
<evidence type="ECO:0000313" key="3">
    <source>
        <dbReference type="Proteomes" id="UP001501147"/>
    </source>
</evidence>